<dbReference type="Pfam" id="PF18905">
    <property type="entry name" value="DUF5661"/>
    <property type="match status" value="1"/>
</dbReference>
<dbReference type="AlphaFoldDB" id="A0A2U3QLA8"/>
<proteinExistence type="predicted"/>
<dbReference type="Proteomes" id="UP000245125">
    <property type="component" value="Unassembled WGS sequence"/>
</dbReference>
<evidence type="ECO:0000313" key="2">
    <source>
        <dbReference type="Proteomes" id="UP000245125"/>
    </source>
</evidence>
<dbReference type="InterPro" id="IPR043720">
    <property type="entry name" value="DUF5661"/>
</dbReference>
<dbReference type="OrthoDB" id="5515006at2"/>
<gene>
    <name evidence="1" type="ORF">NBG4_980005</name>
</gene>
<reference evidence="2" key="1">
    <citation type="submission" date="2018-03" db="EMBL/GenBank/DDBJ databases">
        <authorList>
            <person name="Zecchin S."/>
        </authorList>
    </citation>
    <scope>NUCLEOTIDE SEQUENCE [LARGE SCALE GENOMIC DNA]</scope>
</reference>
<sequence length="145" mass="16608">MNMPEYVTVQEVRRVCKELGIRDWSRLKKSAVTSEEATKILKKSDAQGMKIDIDQFRAGLEVELEHGIVFKTYNVTNNHPLLTGKIVLAHFMESLDYYRRLEVMEIEGDLFKAVAGRKQEKARKYMTRLAYAKAALAKAEAGQLK</sequence>
<keyword evidence="2" id="KW-1185">Reference proteome</keyword>
<protein>
    <submittedName>
        <fullName evidence="1">Uncharacterized protein</fullName>
    </submittedName>
</protein>
<organism evidence="1 2">
    <name type="scientific">Candidatus Sulfobium mesophilum</name>
    <dbReference type="NCBI Taxonomy" id="2016548"/>
    <lineage>
        <taxon>Bacteria</taxon>
        <taxon>Pseudomonadati</taxon>
        <taxon>Nitrospirota</taxon>
        <taxon>Nitrospiria</taxon>
        <taxon>Nitrospirales</taxon>
        <taxon>Nitrospiraceae</taxon>
        <taxon>Candidatus Sulfobium</taxon>
    </lineage>
</organism>
<dbReference type="EMBL" id="OUUY01000150">
    <property type="protein sequence ID" value="SPQ02189.1"/>
    <property type="molecule type" value="Genomic_DNA"/>
</dbReference>
<accession>A0A2U3QLA8</accession>
<evidence type="ECO:0000313" key="1">
    <source>
        <dbReference type="EMBL" id="SPQ02189.1"/>
    </source>
</evidence>
<name>A0A2U3QLA8_9BACT</name>